<reference evidence="12 13" key="1">
    <citation type="submission" date="2020-11" db="EMBL/GenBank/DDBJ databases">
        <title>Draft Genome Sequence and Secondary Metabolite Biosynthetic Potential of the Lysobacter niastensis Type strain DSM 18481.</title>
        <authorList>
            <person name="Turrini P."/>
            <person name="Artuso I."/>
            <person name="Tescari M."/>
            <person name="Lugli G.A."/>
            <person name="Frangipani E."/>
            <person name="Ventura M."/>
            <person name="Visca P."/>
        </authorList>
    </citation>
    <scope>NUCLEOTIDE SEQUENCE [LARGE SCALE GENOMIC DNA]</scope>
    <source>
        <strain evidence="12 13">DSM 18481</strain>
    </source>
</reference>
<evidence type="ECO:0000313" key="13">
    <source>
        <dbReference type="Proteomes" id="UP001429984"/>
    </source>
</evidence>
<dbReference type="SUPFAM" id="SSF74653">
    <property type="entry name" value="TolA/TonB C-terminal domain"/>
    <property type="match status" value="1"/>
</dbReference>
<feature type="domain" description="TonB C-terminal" evidence="11">
    <location>
        <begin position="100"/>
        <end position="192"/>
    </location>
</feature>
<dbReference type="PROSITE" id="PS52015">
    <property type="entry name" value="TONB_CTD"/>
    <property type="match status" value="1"/>
</dbReference>
<dbReference type="PANTHER" id="PTHR33446:SF2">
    <property type="entry name" value="PROTEIN TONB"/>
    <property type="match status" value="1"/>
</dbReference>
<protein>
    <submittedName>
        <fullName evidence="12">Energy transducer TonB</fullName>
    </submittedName>
</protein>
<sequence>MALMVPLNVPMQQILHEPELEAVFIEPKKVEPKPVEIVHDKPRPLPPAPSQRTEAVRPVRADAVVPAQPDDLVAPLQPDVADAFDDSLARVEPPSDGLASTAAQLQALVSPAPPYPAQAIRDGLTGTVVLEIVVGTDGRPLDVTIVRSSGHRVLDQAARRTVLTRWTFQAATRYGQPVQAIGRVPIDFVLQR</sequence>
<keyword evidence="13" id="KW-1185">Reference proteome</keyword>
<evidence type="ECO:0000256" key="9">
    <source>
        <dbReference type="ARBA" id="ARBA00023136"/>
    </source>
</evidence>
<keyword evidence="5" id="KW-0997">Cell inner membrane</keyword>
<proteinExistence type="inferred from homology"/>
<dbReference type="PANTHER" id="PTHR33446">
    <property type="entry name" value="PROTEIN TONB-RELATED"/>
    <property type="match status" value="1"/>
</dbReference>
<dbReference type="InterPro" id="IPR037682">
    <property type="entry name" value="TonB_C"/>
</dbReference>
<dbReference type="Proteomes" id="UP001429984">
    <property type="component" value="Unassembled WGS sequence"/>
</dbReference>
<evidence type="ECO:0000259" key="11">
    <source>
        <dbReference type="PROSITE" id="PS52015"/>
    </source>
</evidence>
<comment type="subcellular location">
    <subcellularLocation>
        <location evidence="1">Cell inner membrane</location>
        <topology evidence="1">Single-pass membrane protein</topology>
        <orientation evidence="1">Periplasmic side</orientation>
    </subcellularLocation>
</comment>
<evidence type="ECO:0000256" key="6">
    <source>
        <dbReference type="ARBA" id="ARBA00022692"/>
    </source>
</evidence>
<evidence type="ECO:0000256" key="8">
    <source>
        <dbReference type="ARBA" id="ARBA00022989"/>
    </source>
</evidence>
<evidence type="ECO:0000256" key="5">
    <source>
        <dbReference type="ARBA" id="ARBA00022519"/>
    </source>
</evidence>
<dbReference type="InterPro" id="IPR051045">
    <property type="entry name" value="TonB-dependent_transducer"/>
</dbReference>
<evidence type="ECO:0000256" key="7">
    <source>
        <dbReference type="ARBA" id="ARBA00022927"/>
    </source>
</evidence>
<evidence type="ECO:0000313" key="12">
    <source>
        <dbReference type="EMBL" id="MBF6022886.1"/>
    </source>
</evidence>
<dbReference type="InterPro" id="IPR006260">
    <property type="entry name" value="TonB/TolA_C"/>
</dbReference>
<dbReference type="Gene3D" id="3.30.1150.10">
    <property type="match status" value="1"/>
</dbReference>
<comment type="similarity">
    <text evidence="2">Belongs to the TonB family.</text>
</comment>
<dbReference type="Pfam" id="PF03544">
    <property type="entry name" value="TonB_C"/>
    <property type="match status" value="1"/>
</dbReference>
<comment type="caution">
    <text evidence="12">The sequence shown here is derived from an EMBL/GenBank/DDBJ whole genome shotgun (WGS) entry which is preliminary data.</text>
</comment>
<keyword evidence="6" id="KW-0812">Transmembrane</keyword>
<evidence type="ECO:0000256" key="3">
    <source>
        <dbReference type="ARBA" id="ARBA00022448"/>
    </source>
</evidence>
<keyword evidence="8" id="KW-1133">Transmembrane helix</keyword>
<organism evidence="12 13">
    <name type="scientific">Lysobacter niastensis</name>
    <dbReference type="NCBI Taxonomy" id="380629"/>
    <lineage>
        <taxon>Bacteria</taxon>
        <taxon>Pseudomonadati</taxon>
        <taxon>Pseudomonadota</taxon>
        <taxon>Gammaproteobacteria</taxon>
        <taxon>Lysobacterales</taxon>
        <taxon>Lysobacteraceae</taxon>
        <taxon>Lysobacter</taxon>
    </lineage>
</organism>
<keyword evidence="3" id="KW-0813">Transport</keyword>
<keyword evidence="4" id="KW-1003">Cell membrane</keyword>
<keyword evidence="9" id="KW-0472">Membrane</keyword>
<name>A0ABS0B336_9GAMM</name>
<evidence type="ECO:0000256" key="4">
    <source>
        <dbReference type="ARBA" id="ARBA00022475"/>
    </source>
</evidence>
<dbReference type="NCBIfam" id="TIGR01352">
    <property type="entry name" value="tonB_Cterm"/>
    <property type="match status" value="1"/>
</dbReference>
<evidence type="ECO:0000256" key="2">
    <source>
        <dbReference type="ARBA" id="ARBA00006555"/>
    </source>
</evidence>
<accession>A0ABS0B336</accession>
<evidence type="ECO:0000256" key="10">
    <source>
        <dbReference type="SAM" id="MobiDB-lite"/>
    </source>
</evidence>
<evidence type="ECO:0000256" key="1">
    <source>
        <dbReference type="ARBA" id="ARBA00004383"/>
    </source>
</evidence>
<keyword evidence="7" id="KW-0653">Protein transport</keyword>
<gene>
    <name evidence="12" type="ORF">IU514_02475</name>
</gene>
<dbReference type="EMBL" id="JADLZT010000001">
    <property type="protein sequence ID" value="MBF6022886.1"/>
    <property type="molecule type" value="Genomic_DNA"/>
</dbReference>
<feature type="region of interest" description="Disordered" evidence="10">
    <location>
        <begin position="35"/>
        <end position="58"/>
    </location>
</feature>